<comment type="catalytic activity">
    <reaction evidence="17 19">
        <text>alpha-ribazole + adenosylcob(III)inamide-GDP = adenosylcob(III)alamin + GMP + H(+)</text>
        <dbReference type="Rhea" id="RHEA:16049"/>
        <dbReference type="ChEBI" id="CHEBI:10329"/>
        <dbReference type="ChEBI" id="CHEBI:15378"/>
        <dbReference type="ChEBI" id="CHEBI:18408"/>
        <dbReference type="ChEBI" id="CHEBI:58115"/>
        <dbReference type="ChEBI" id="CHEBI:60487"/>
        <dbReference type="EC" id="2.7.8.26"/>
    </reaction>
</comment>
<evidence type="ECO:0000256" key="6">
    <source>
        <dbReference type="ARBA" id="ARBA00015850"/>
    </source>
</evidence>
<comment type="function">
    <text evidence="14 19">Joins adenosylcobinamide-GDP and alpha-ribazole to generate adenosylcobalamin (Ado-cobalamin). Also synthesizes adenosylcobalamin 5'-phosphate from adenosylcobinamide-GDP and alpha-ribazole 5'-phosphate.</text>
</comment>
<reference evidence="21 22" key="1">
    <citation type="submission" date="2015-05" db="EMBL/GenBank/DDBJ databases">
        <title>Complete genome sequence of Corynebacterium epidermidicanis DSM 45586, isolated from the skin of a dog suffering from pruritus.</title>
        <authorList>
            <person name="Ruckert C."/>
            <person name="Albersmeier A."/>
            <person name="Winkler A."/>
            <person name="Tauch A."/>
        </authorList>
    </citation>
    <scope>NUCLEOTIDE SEQUENCE [LARGE SCALE GENOMIC DNA]</scope>
    <source>
        <strain evidence="21 22">DSM 45586</strain>
    </source>
</reference>
<organism evidence="21 22">
    <name type="scientific">Corynebacterium epidermidicanis</name>
    <dbReference type="NCBI Taxonomy" id="1050174"/>
    <lineage>
        <taxon>Bacteria</taxon>
        <taxon>Bacillati</taxon>
        <taxon>Actinomycetota</taxon>
        <taxon>Actinomycetes</taxon>
        <taxon>Mycobacteriales</taxon>
        <taxon>Corynebacteriaceae</taxon>
        <taxon>Corynebacterium</taxon>
    </lineage>
</organism>
<keyword evidence="7 19" id="KW-1003">Cell membrane</keyword>
<dbReference type="PANTHER" id="PTHR34148">
    <property type="entry name" value="ADENOSYLCOBINAMIDE-GDP RIBAZOLETRANSFERASE"/>
    <property type="match status" value="1"/>
</dbReference>
<evidence type="ECO:0000313" key="22">
    <source>
        <dbReference type="Proteomes" id="UP000035368"/>
    </source>
</evidence>
<dbReference type="GO" id="GO:0008818">
    <property type="term" value="F:cobalamin 5'-phosphate synthase activity"/>
    <property type="evidence" value="ECO:0007669"/>
    <property type="project" value="UniProtKB-UniRule"/>
</dbReference>
<evidence type="ECO:0000256" key="9">
    <source>
        <dbReference type="ARBA" id="ARBA00022679"/>
    </source>
</evidence>
<keyword evidence="11 19" id="KW-0460">Magnesium</keyword>
<dbReference type="AlphaFoldDB" id="A0A0G3GVI4"/>
<evidence type="ECO:0000256" key="3">
    <source>
        <dbReference type="ARBA" id="ARBA00004663"/>
    </source>
</evidence>
<keyword evidence="22" id="KW-1185">Reference proteome</keyword>
<evidence type="ECO:0000256" key="5">
    <source>
        <dbReference type="ARBA" id="ARBA00013200"/>
    </source>
</evidence>
<name>A0A0G3GVI4_9CORY</name>
<gene>
    <name evidence="19 21" type="primary">cobS</name>
    <name evidence="21" type="ORF">CEPID_08540</name>
</gene>
<dbReference type="InterPro" id="IPR003805">
    <property type="entry name" value="CobS"/>
</dbReference>
<feature type="transmembrane region" description="Helical" evidence="19">
    <location>
        <begin position="197"/>
        <end position="216"/>
    </location>
</feature>
<evidence type="ECO:0000256" key="2">
    <source>
        <dbReference type="ARBA" id="ARBA00004651"/>
    </source>
</evidence>
<sequence>MSGKAGQTPSEEPTHGPALIDGPATVISWLTVLPVRGASTFDRTTGRRAMASLPVAGVVIGLIVGLIGGLVDAVATPLLAAALTVAGFQLLTRMMHLDGLADVGDALGSYAPARRAQEILADSSTGALGMGTALLVLLTQVAAYASLAQYLSPIFFGLAILAVGFISRTAGMIGCTRGFRPFSSTGFGSLIVGTLRPGWIVGWLAVASVGLVGLAVGVDKHLAVSLAAACATALVIAFVLARHCSRRFAGLNGDCVGASIECAATAAATTTALALGIAS</sequence>
<dbReference type="UniPathway" id="UPA00148">
    <property type="reaction ID" value="UER00238"/>
</dbReference>
<dbReference type="EC" id="2.7.8.26" evidence="5 19"/>
<dbReference type="HAMAP" id="MF_00719">
    <property type="entry name" value="CobS"/>
    <property type="match status" value="1"/>
</dbReference>
<protein>
    <recommendedName>
        <fullName evidence="6 19">Adenosylcobinamide-GDP ribazoletransferase</fullName>
        <ecNumber evidence="5 19">2.7.8.26</ecNumber>
    </recommendedName>
    <alternativeName>
        <fullName evidence="16 19">Cobalamin synthase</fullName>
    </alternativeName>
    <alternativeName>
        <fullName evidence="15 19">Cobalamin-5'-phosphate synthase</fullName>
    </alternativeName>
</protein>
<dbReference type="PATRIC" id="fig|1050174.4.peg.1721"/>
<feature type="transmembrane region" description="Helical" evidence="19">
    <location>
        <begin position="222"/>
        <end position="241"/>
    </location>
</feature>
<evidence type="ECO:0000256" key="13">
    <source>
        <dbReference type="ARBA" id="ARBA00023136"/>
    </source>
</evidence>
<evidence type="ECO:0000256" key="15">
    <source>
        <dbReference type="ARBA" id="ARBA00032605"/>
    </source>
</evidence>
<evidence type="ECO:0000256" key="10">
    <source>
        <dbReference type="ARBA" id="ARBA00022692"/>
    </source>
</evidence>
<evidence type="ECO:0000256" key="16">
    <source>
        <dbReference type="ARBA" id="ARBA00032853"/>
    </source>
</evidence>
<evidence type="ECO:0000256" key="7">
    <source>
        <dbReference type="ARBA" id="ARBA00022475"/>
    </source>
</evidence>
<dbReference type="PANTHER" id="PTHR34148:SF1">
    <property type="entry name" value="ADENOSYLCOBINAMIDE-GDP RIBAZOLETRANSFERASE"/>
    <property type="match status" value="1"/>
</dbReference>
<keyword evidence="12 19" id="KW-1133">Transmembrane helix</keyword>
<comment type="catalytic activity">
    <reaction evidence="18 19">
        <text>alpha-ribazole 5'-phosphate + adenosylcob(III)inamide-GDP = adenosylcob(III)alamin 5'-phosphate + GMP + H(+)</text>
        <dbReference type="Rhea" id="RHEA:23560"/>
        <dbReference type="ChEBI" id="CHEBI:15378"/>
        <dbReference type="ChEBI" id="CHEBI:57918"/>
        <dbReference type="ChEBI" id="CHEBI:58115"/>
        <dbReference type="ChEBI" id="CHEBI:60487"/>
        <dbReference type="ChEBI" id="CHEBI:60493"/>
        <dbReference type="EC" id="2.7.8.26"/>
    </reaction>
</comment>
<dbReference type="EMBL" id="CP011541">
    <property type="protein sequence ID" value="AKK03558.1"/>
    <property type="molecule type" value="Genomic_DNA"/>
</dbReference>
<dbReference type="KEGG" id="cei:CEPID_08540"/>
<dbReference type="Proteomes" id="UP000035368">
    <property type="component" value="Chromosome"/>
</dbReference>
<accession>A0A0G3GVI4</accession>
<evidence type="ECO:0000256" key="4">
    <source>
        <dbReference type="ARBA" id="ARBA00010561"/>
    </source>
</evidence>
<keyword evidence="8 19" id="KW-0169">Cobalamin biosynthesis</keyword>
<keyword evidence="10 19" id="KW-0812">Transmembrane</keyword>
<comment type="cofactor">
    <cofactor evidence="1 19">
        <name>Mg(2+)</name>
        <dbReference type="ChEBI" id="CHEBI:18420"/>
    </cofactor>
</comment>
<dbReference type="OrthoDB" id="9794223at2"/>
<comment type="pathway">
    <text evidence="3 19">Cofactor biosynthesis; adenosylcobalamin biosynthesis; adenosylcobalamin from cob(II)yrinate a,c-diamide: step 7/7.</text>
</comment>
<feature type="compositionally biased region" description="Polar residues" evidence="20">
    <location>
        <begin position="1"/>
        <end position="11"/>
    </location>
</feature>
<evidence type="ECO:0000256" key="8">
    <source>
        <dbReference type="ARBA" id="ARBA00022573"/>
    </source>
</evidence>
<feature type="transmembrane region" description="Helical" evidence="19">
    <location>
        <begin position="49"/>
        <end position="67"/>
    </location>
</feature>
<dbReference type="NCBIfam" id="TIGR00317">
    <property type="entry name" value="cobS"/>
    <property type="match status" value="1"/>
</dbReference>
<dbReference type="GO" id="GO:0009236">
    <property type="term" value="P:cobalamin biosynthetic process"/>
    <property type="evidence" value="ECO:0007669"/>
    <property type="project" value="UniProtKB-UniRule"/>
</dbReference>
<proteinExistence type="inferred from homology"/>
<evidence type="ECO:0000256" key="14">
    <source>
        <dbReference type="ARBA" id="ARBA00025228"/>
    </source>
</evidence>
<comment type="subcellular location">
    <subcellularLocation>
        <location evidence="2 19">Cell membrane</location>
        <topology evidence="2 19">Multi-pass membrane protein</topology>
    </subcellularLocation>
</comment>
<evidence type="ECO:0000256" key="11">
    <source>
        <dbReference type="ARBA" id="ARBA00022842"/>
    </source>
</evidence>
<dbReference type="Pfam" id="PF02654">
    <property type="entry name" value="CobS"/>
    <property type="match status" value="1"/>
</dbReference>
<dbReference type="GO" id="GO:0005886">
    <property type="term" value="C:plasma membrane"/>
    <property type="evidence" value="ECO:0007669"/>
    <property type="project" value="UniProtKB-SubCell"/>
</dbReference>
<evidence type="ECO:0000256" key="19">
    <source>
        <dbReference type="HAMAP-Rule" id="MF_00719"/>
    </source>
</evidence>
<dbReference type="STRING" id="1050174.CEPID_08540"/>
<evidence type="ECO:0000256" key="18">
    <source>
        <dbReference type="ARBA" id="ARBA00049504"/>
    </source>
</evidence>
<evidence type="ECO:0000256" key="20">
    <source>
        <dbReference type="SAM" id="MobiDB-lite"/>
    </source>
</evidence>
<feature type="transmembrane region" description="Helical" evidence="19">
    <location>
        <begin position="154"/>
        <end position="176"/>
    </location>
</feature>
<dbReference type="GO" id="GO:0051073">
    <property type="term" value="F:adenosylcobinamide-GDP ribazoletransferase activity"/>
    <property type="evidence" value="ECO:0007669"/>
    <property type="project" value="UniProtKB-UniRule"/>
</dbReference>
<comment type="similarity">
    <text evidence="4 19">Belongs to the CobS family.</text>
</comment>
<evidence type="ECO:0000256" key="17">
    <source>
        <dbReference type="ARBA" id="ARBA00048623"/>
    </source>
</evidence>
<feature type="transmembrane region" description="Helical" evidence="19">
    <location>
        <begin position="127"/>
        <end position="148"/>
    </location>
</feature>
<keyword evidence="9 19" id="KW-0808">Transferase</keyword>
<evidence type="ECO:0000313" key="21">
    <source>
        <dbReference type="EMBL" id="AKK03558.1"/>
    </source>
</evidence>
<evidence type="ECO:0000256" key="1">
    <source>
        <dbReference type="ARBA" id="ARBA00001946"/>
    </source>
</evidence>
<dbReference type="RefSeq" id="WP_047240566.1">
    <property type="nucleotide sequence ID" value="NZ_CP011541.1"/>
</dbReference>
<evidence type="ECO:0000256" key="12">
    <source>
        <dbReference type="ARBA" id="ARBA00022989"/>
    </source>
</evidence>
<feature type="region of interest" description="Disordered" evidence="20">
    <location>
        <begin position="1"/>
        <end position="20"/>
    </location>
</feature>
<keyword evidence="13 19" id="KW-0472">Membrane</keyword>